<feature type="region of interest" description="Disordered" evidence="1">
    <location>
        <begin position="43"/>
        <end position="73"/>
    </location>
</feature>
<evidence type="ECO:0000259" key="2">
    <source>
        <dbReference type="PROSITE" id="PS51159"/>
    </source>
</evidence>
<dbReference type="GO" id="GO:2001069">
    <property type="term" value="F:glycogen binding"/>
    <property type="evidence" value="ECO:0007669"/>
    <property type="project" value="TreeGrafter"/>
</dbReference>
<dbReference type="InterPro" id="IPR050782">
    <property type="entry name" value="PP1_regulatory_subunit_3"/>
</dbReference>
<accession>A0A8C4ZYG3</accession>
<dbReference type="GeneTree" id="ENSGT00940000157682"/>
<dbReference type="GO" id="GO:0005979">
    <property type="term" value="P:regulation of glycogen biosynthetic process"/>
    <property type="evidence" value="ECO:0007669"/>
    <property type="project" value="TreeGrafter"/>
</dbReference>
<dbReference type="PANTHER" id="PTHR12307">
    <property type="entry name" value="PROTEIN PHOSPHATASE 1 REGULATORY SUBUNIT"/>
    <property type="match status" value="1"/>
</dbReference>
<dbReference type="GO" id="GO:0000164">
    <property type="term" value="C:protein phosphatase type 1 complex"/>
    <property type="evidence" value="ECO:0007669"/>
    <property type="project" value="TreeGrafter"/>
</dbReference>
<dbReference type="Proteomes" id="UP000694546">
    <property type="component" value="Chromosome 9"/>
</dbReference>
<dbReference type="PANTHER" id="PTHR12307:SF2">
    <property type="entry name" value="PROTEIN PHOSPHATASE 1 REGULATORY SUBUNIT 3A"/>
    <property type="match status" value="1"/>
</dbReference>
<protein>
    <recommendedName>
        <fullName evidence="2">CBM21 domain-containing protein</fullName>
    </recommendedName>
</protein>
<proteinExistence type="predicted"/>
<dbReference type="AlphaFoldDB" id="A0A8C4ZYG3"/>
<dbReference type="InterPro" id="IPR038175">
    <property type="entry name" value="CBM21_dom_sf"/>
</dbReference>
<evidence type="ECO:0000313" key="3">
    <source>
        <dbReference type="Ensembl" id="ENSGMOP00000023773.1"/>
    </source>
</evidence>
<reference evidence="3" key="2">
    <citation type="submission" date="2025-09" db="UniProtKB">
        <authorList>
            <consortium name="Ensembl"/>
        </authorList>
    </citation>
    <scope>IDENTIFICATION</scope>
</reference>
<dbReference type="Gene3D" id="2.60.40.2440">
    <property type="entry name" value="Carbohydrate binding type-21 domain"/>
    <property type="match status" value="1"/>
</dbReference>
<dbReference type="PROSITE" id="PS51159">
    <property type="entry name" value="CBM21"/>
    <property type="match status" value="1"/>
</dbReference>
<reference evidence="3" key="1">
    <citation type="submission" date="2025-08" db="UniProtKB">
        <authorList>
            <consortium name="Ensembl"/>
        </authorList>
    </citation>
    <scope>IDENTIFICATION</scope>
</reference>
<sequence length="320" mass="36151">MESALVEPRTFRPANLLGVPGPGFRTLDSDEDYWEEVIGIRPKSSPLPRRKSSSSEDECDEVQREPPLPGTRRVSFADAKGLRLELVKEFDSRDFPKPPGYDERQAEGQEVERYSYDLSFPSPLPGALEELGKRVREQKIELESIELLPGTTALRGVARVLNVSFDKTVFVRTSLDAWASHFDLLAEYMEGSGDGVTDCFSFKLTLVPPFDELGARVDFCLRYETPVGTFWANNDAKNYVLFCHQREKEEEMCWLGGAGRCLLLLPPPHPTDARHKPSYHVGGGLIGFWCYIVVLRMQTLKTNNLELCISSLDYFGCFIK</sequence>
<organism evidence="3 4">
    <name type="scientific">Gadus morhua</name>
    <name type="common">Atlantic cod</name>
    <dbReference type="NCBI Taxonomy" id="8049"/>
    <lineage>
        <taxon>Eukaryota</taxon>
        <taxon>Metazoa</taxon>
        <taxon>Chordata</taxon>
        <taxon>Craniata</taxon>
        <taxon>Vertebrata</taxon>
        <taxon>Euteleostomi</taxon>
        <taxon>Actinopterygii</taxon>
        <taxon>Neopterygii</taxon>
        <taxon>Teleostei</taxon>
        <taxon>Neoteleostei</taxon>
        <taxon>Acanthomorphata</taxon>
        <taxon>Zeiogadaria</taxon>
        <taxon>Gadariae</taxon>
        <taxon>Gadiformes</taxon>
        <taxon>Gadoidei</taxon>
        <taxon>Gadidae</taxon>
        <taxon>Gadus</taxon>
    </lineage>
</organism>
<dbReference type="Pfam" id="PF03370">
    <property type="entry name" value="CBM_21"/>
    <property type="match status" value="1"/>
</dbReference>
<evidence type="ECO:0000313" key="4">
    <source>
        <dbReference type="Proteomes" id="UP000694546"/>
    </source>
</evidence>
<dbReference type="CDD" id="cd22255">
    <property type="entry name" value="PBD_PPP1R3A"/>
    <property type="match status" value="1"/>
</dbReference>
<dbReference type="InterPro" id="IPR005036">
    <property type="entry name" value="CBM21_dom"/>
</dbReference>
<dbReference type="OMA" id="VTDCFSF"/>
<evidence type="ECO:0000256" key="1">
    <source>
        <dbReference type="SAM" id="MobiDB-lite"/>
    </source>
</evidence>
<feature type="domain" description="CBM21" evidence="2">
    <location>
        <begin position="134"/>
        <end position="242"/>
    </location>
</feature>
<keyword evidence="4" id="KW-1185">Reference proteome</keyword>
<name>A0A8C4ZYG3_GADMO</name>
<dbReference type="GO" id="GO:0008157">
    <property type="term" value="F:protein phosphatase 1 binding"/>
    <property type="evidence" value="ECO:0007669"/>
    <property type="project" value="TreeGrafter"/>
</dbReference>
<dbReference type="Ensembl" id="ENSGMOT00000065079.1">
    <property type="protein sequence ID" value="ENSGMOP00000023773.1"/>
    <property type="gene ID" value="ENSGMOG00000033859.1"/>
</dbReference>